<keyword evidence="3" id="KW-1185">Reference proteome</keyword>
<name>A0A0F5LW96_9HYPH</name>
<dbReference type="EMBL" id="LAJF01000036">
    <property type="protein sequence ID" value="KKB86469.1"/>
    <property type="molecule type" value="Genomic_DNA"/>
</dbReference>
<organism evidence="1 3">
    <name type="scientific">Devosia limi DSM 17137</name>
    <dbReference type="NCBI Taxonomy" id="1121477"/>
    <lineage>
        <taxon>Bacteria</taxon>
        <taxon>Pseudomonadati</taxon>
        <taxon>Pseudomonadota</taxon>
        <taxon>Alphaproteobacteria</taxon>
        <taxon>Hyphomicrobiales</taxon>
        <taxon>Devosiaceae</taxon>
        <taxon>Devosia</taxon>
    </lineage>
</organism>
<dbReference type="OrthoDB" id="8245380at2"/>
<evidence type="ECO:0000313" key="4">
    <source>
        <dbReference type="Proteomes" id="UP000184533"/>
    </source>
</evidence>
<reference evidence="1 3" key="1">
    <citation type="submission" date="2015-03" db="EMBL/GenBank/DDBJ databases">
        <authorList>
            <person name="Hassan Y.I."/>
            <person name="Lepp D."/>
            <person name="Zhou T."/>
        </authorList>
    </citation>
    <scope>NUCLEOTIDE SEQUENCE [LARGE SCALE GENOMIC DNA]</scope>
    <source>
        <strain evidence="1 3">DSM 17137</strain>
    </source>
</reference>
<protein>
    <submittedName>
        <fullName evidence="1">Uncharacterized protein</fullName>
    </submittedName>
</protein>
<dbReference type="AlphaFoldDB" id="A0A0F5LW96"/>
<dbReference type="Proteomes" id="UP000184533">
    <property type="component" value="Unassembled WGS sequence"/>
</dbReference>
<dbReference type="RefSeq" id="WP_046133798.1">
    <property type="nucleotide sequence ID" value="NZ_FQVC01000003.1"/>
</dbReference>
<dbReference type="Proteomes" id="UP000033608">
    <property type="component" value="Unassembled WGS sequence"/>
</dbReference>
<sequence>MAPQEVDRQSFWQFLAAWNGYVAANSDGSKISESDAQALFDWIDDVPVANGLKHFPRYAWSGERLKLLAQQA</sequence>
<accession>A0A0F5LW96</accession>
<dbReference type="EMBL" id="FQVC01000003">
    <property type="protein sequence ID" value="SHE87723.1"/>
    <property type="molecule type" value="Genomic_DNA"/>
</dbReference>
<gene>
    <name evidence="2" type="ORF">SAMN02745223_01296</name>
    <name evidence="1" type="ORF">VW29_02630</name>
</gene>
<evidence type="ECO:0000313" key="3">
    <source>
        <dbReference type="Proteomes" id="UP000033608"/>
    </source>
</evidence>
<proteinExistence type="predicted"/>
<reference evidence="2 4" key="2">
    <citation type="submission" date="2016-11" db="EMBL/GenBank/DDBJ databases">
        <authorList>
            <person name="Jaros S."/>
            <person name="Januszkiewicz K."/>
            <person name="Wedrychowicz H."/>
        </authorList>
    </citation>
    <scope>NUCLEOTIDE SEQUENCE [LARGE SCALE GENOMIC DNA]</scope>
    <source>
        <strain evidence="2 4">DSM 17137</strain>
    </source>
</reference>
<dbReference type="STRING" id="1121477.SAMN02745223_01296"/>
<evidence type="ECO:0000313" key="2">
    <source>
        <dbReference type="EMBL" id="SHE87723.1"/>
    </source>
</evidence>
<evidence type="ECO:0000313" key="1">
    <source>
        <dbReference type="EMBL" id="KKB86469.1"/>
    </source>
</evidence>